<protein>
    <submittedName>
        <fullName evidence="1">Uncharacterized protein</fullName>
    </submittedName>
</protein>
<organism evidence="1 2">
    <name type="scientific">Lupinus luteus</name>
    <name type="common">European yellow lupine</name>
    <dbReference type="NCBI Taxonomy" id="3873"/>
    <lineage>
        <taxon>Eukaryota</taxon>
        <taxon>Viridiplantae</taxon>
        <taxon>Streptophyta</taxon>
        <taxon>Embryophyta</taxon>
        <taxon>Tracheophyta</taxon>
        <taxon>Spermatophyta</taxon>
        <taxon>Magnoliopsida</taxon>
        <taxon>eudicotyledons</taxon>
        <taxon>Gunneridae</taxon>
        <taxon>Pentapetalae</taxon>
        <taxon>rosids</taxon>
        <taxon>fabids</taxon>
        <taxon>Fabales</taxon>
        <taxon>Fabaceae</taxon>
        <taxon>Papilionoideae</taxon>
        <taxon>50 kb inversion clade</taxon>
        <taxon>genistoids sensu lato</taxon>
        <taxon>core genistoids</taxon>
        <taxon>Genisteae</taxon>
        <taxon>Lupinus</taxon>
    </lineage>
</organism>
<gene>
    <name evidence="1" type="ORF">LLUT_LOCUS2875</name>
</gene>
<evidence type="ECO:0000313" key="1">
    <source>
        <dbReference type="EMBL" id="CAL0301815.1"/>
    </source>
</evidence>
<keyword evidence="2" id="KW-1185">Reference proteome</keyword>
<dbReference type="Proteomes" id="UP001497480">
    <property type="component" value="Unassembled WGS sequence"/>
</dbReference>
<evidence type="ECO:0000313" key="2">
    <source>
        <dbReference type="Proteomes" id="UP001497480"/>
    </source>
</evidence>
<sequence length="95" mass="10063">MAPSRVPHFGGKSFEVGLGHAQLAYVDTHAQADISGLVLRPATCLIRPTPSPAPSAHAPCPHAQVMSYAQRQLHVPSALVKSSLDSTLDRISIDL</sequence>
<proteinExistence type="predicted"/>
<comment type="caution">
    <text evidence="1">The sequence shown here is derived from an EMBL/GenBank/DDBJ whole genome shotgun (WGS) entry which is preliminary data.</text>
</comment>
<name>A0AAV1VXX7_LUPLU</name>
<reference evidence="1 2" key="1">
    <citation type="submission" date="2024-03" db="EMBL/GenBank/DDBJ databases">
        <authorList>
            <person name="Martinez-Hernandez J."/>
        </authorList>
    </citation>
    <scope>NUCLEOTIDE SEQUENCE [LARGE SCALE GENOMIC DNA]</scope>
</reference>
<accession>A0AAV1VXX7</accession>
<dbReference type="EMBL" id="CAXHTB010000002">
    <property type="protein sequence ID" value="CAL0301815.1"/>
    <property type="molecule type" value="Genomic_DNA"/>
</dbReference>
<dbReference type="AlphaFoldDB" id="A0AAV1VXX7"/>